<proteinExistence type="predicted"/>
<name>A0AAV2IZJ0_KNICA</name>
<gene>
    <name evidence="1" type="ORF">KC01_LOCUS2918</name>
</gene>
<protein>
    <submittedName>
        <fullName evidence="1">Uncharacterized protein</fullName>
    </submittedName>
</protein>
<evidence type="ECO:0000313" key="1">
    <source>
        <dbReference type="EMBL" id="CAL1570673.1"/>
    </source>
</evidence>
<organism evidence="1 2">
    <name type="scientific">Knipowitschia caucasica</name>
    <name type="common">Caucasian dwarf goby</name>
    <name type="synonym">Pomatoschistus caucasicus</name>
    <dbReference type="NCBI Taxonomy" id="637954"/>
    <lineage>
        <taxon>Eukaryota</taxon>
        <taxon>Metazoa</taxon>
        <taxon>Chordata</taxon>
        <taxon>Craniata</taxon>
        <taxon>Vertebrata</taxon>
        <taxon>Euteleostomi</taxon>
        <taxon>Actinopterygii</taxon>
        <taxon>Neopterygii</taxon>
        <taxon>Teleostei</taxon>
        <taxon>Neoteleostei</taxon>
        <taxon>Acanthomorphata</taxon>
        <taxon>Gobiaria</taxon>
        <taxon>Gobiiformes</taxon>
        <taxon>Gobioidei</taxon>
        <taxon>Gobiidae</taxon>
        <taxon>Gobiinae</taxon>
        <taxon>Knipowitschia</taxon>
    </lineage>
</organism>
<sequence length="93" mass="10093">MRVSAVNLIALCCSERISLRFNQKKRAEEGIFPTQGAELPGAGNEKPLSTSLLLLSPCMSLPLPADPQLCYDLKCATCRVPSLLPLCVFGLWS</sequence>
<dbReference type="EMBL" id="OZ035832">
    <property type="protein sequence ID" value="CAL1570673.1"/>
    <property type="molecule type" value="Genomic_DNA"/>
</dbReference>
<dbReference type="Proteomes" id="UP001497482">
    <property type="component" value="Chromosome 10"/>
</dbReference>
<keyword evidence="2" id="KW-1185">Reference proteome</keyword>
<accession>A0AAV2IZJ0</accession>
<reference evidence="1 2" key="1">
    <citation type="submission" date="2024-04" db="EMBL/GenBank/DDBJ databases">
        <authorList>
            <person name="Waldvogel A.-M."/>
            <person name="Schoenle A."/>
        </authorList>
    </citation>
    <scope>NUCLEOTIDE SEQUENCE [LARGE SCALE GENOMIC DNA]</scope>
</reference>
<dbReference type="AlphaFoldDB" id="A0AAV2IZJ0"/>
<evidence type="ECO:0000313" key="2">
    <source>
        <dbReference type="Proteomes" id="UP001497482"/>
    </source>
</evidence>